<feature type="transmembrane region" description="Helical" evidence="1">
    <location>
        <begin position="6"/>
        <end position="28"/>
    </location>
</feature>
<evidence type="ECO:0000256" key="1">
    <source>
        <dbReference type="SAM" id="Phobius"/>
    </source>
</evidence>
<organism evidence="2 3">
    <name type="scientific">Variimorphobacter saccharofermentans</name>
    <dbReference type="NCBI Taxonomy" id="2755051"/>
    <lineage>
        <taxon>Bacteria</taxon>
        <taxon>Bacillati</taxon>
        <taxon>Bacillota</taxon>
        <taxon>Clostridia</taxon>
        <taxon>Lachnospirales</taxon>
        <taxon>Lachnospiraceae</taxon>
        <taxon>Variimorphobacter</taxon>
    </lineage>
</organism>
<keyword evidence="3" id="KW-1185">Reference proteome</keyword>
<dbReference type="EMBL" id="JACEGA010000001">
    <property type="protein sequence ID" value="MBB2182197.1"/>
    <property type="molecule type" value="Genomic_DNA"/>
</dbReference>
<evidence type="ECO:0000313" key="3">
    <source>
        <dbReference type="Proteomes" id="UP000574276"/>
    </source>
</evidence>
<accession>A0A839JYB1</accession>
<gene>
    <name evidence="2" type="ORF">H0486_04820</name>
</gene>
<comment type="caution">
    <text evidence="2">The sequence shown here is derived from an EMBL/GenBank/DDBJ whole genome shotgun (WGS) entry which is preliminary data.</text>
</comment>
<dbReference type="Proteomes" id="UP000574276">
    <property type="component" value="Unassembled WGS sequence"/>
</dbReference>
<feature type="transmembrane region" description="Helical" evidence="1">
    <location>
        <begin position="109"/>
        <end position="126"/>
    </location>
</feature>
<dbReference type="RefSeq" id="WP_228351924.1">
    <property type="nucleotide sequence ID" value="NZ_JACEGA010000001.1"/>
</dbReference>
<sequence>MMHNITSILCAIITFGMALLQLSLTLGAPFGEYALGGQHRVLPKKMRSISSAYTLIFTFIGLSYLQRGNVISIGLNPNVLNVIIILNTLFLAYAIIGNGFLTKSKKEKYVMTPISIIQFILSVITFF</sequence>
<reference evidence="2 3" key="1">
    <citation type="submission" date="2020-07" db="EMBL/GenBank/DDBJ databases">
        <title>Characterization and genome sequencing of isolate MD1, a novel member within the family Lachnospiraceae.</title>
        <authorList>
            <person name="Rettenmaier R."/>
            <person name="Di Bello L."/>
            <person name="Zinser C."/>
            <person name="Scheitz K."/>
            <person name="Liebl W."/>
            <person name="Zverlov V."/>
        </authorList>
    </citation>
    <scope>NUCLEOTIDE SEQUENCE [LARGE SCALE GENOMIC DNA]</scope>
    <source>
        <strain evidence="2 3">MD1</strain>
    </source>
</reference>
<name>A0A839JYB1_9FIRM</name>
<protein>
    <submittedName>
        <fullName evidence="2">Uncharacterized protein</fullName>
    </submittedName>
</protein>
<evidence type="ECO:0000313" key="2">
    <source>
        <dbReference type="EMBL" id="MBB2182197.1"/>
    </source>
</evidence>
<keyword evidence="1" id="KW-0472">Membrane</keyword>
<proteinExistence type="predicted"/>
<keyword evidence="1" id="KW-1133">Transmembrane helix</keyword>
<keyword evidence="1" id="KW-0812">Transmembrane</keyword>
<feature type="transmembrane region" description="Helical" evidence="1">
    <location>
        <begin position="49"/>
        <end position="66"/>
    </location>
</feature>
<dbReference type="AlphaFoldDB" id="A0A839JYB1"/>
<feature type="transmembrane region" description="Helical" evidence="1">
    <location>
        <begin position="78"/>
        <end position="97"/>
    </location>
</feature>